<evidence type="ECO:0000256" key="4">
    <source>
        <dbReference type="ARBA" id="ARBA00022752"/>
    </source>
</evidence>
<dbReference type="RefSeq" id="WP_094304850.1">
    <property type="nucleotide sequence ID" value="NZ_NOWT01000017.1"/>
</dbReference>
<dbReference type="CDD" id="cd00751">
    <property type="entry name" value="thiolase"/>
    <property type="match status" value="1"/>
</dbReference>
<dbReference type="InterPro" id="IPR050215">
    <property type="entry name" value="Thiolase-like_sf_Thiolase"/>
</dbReference>
<dbReference type="InterPro" id="IPR020617">
    <property type="entry name" value="Thiolase_C"/>
</dbReference>
<evidence type="ECO:0000256" key="1">
    <source>
        <dbReference type="ARBA" id="ARBA00005189"/>
    </source>
</evidence>
<feature type="active site" description="Acyl-thioester intermediate" evidence="7">
    <location>
        <position position="99"/>
    </location>
</feature>
<evidence type="ECO:0000259" key="9">
    <source>
        <dbReference type="Pfam" id="PF00108"/>
    </source>
</evidence>
<dbReference type="EC" id="2.3.1.9" evidence="11"/>
<comment type="similarity">
    <text evidence="2 8">Belongs to the thiolase-like superfamily. Thiolase family.</text>
</comment>
<dbReference type="InterPro" id="IPR020616">
    <property type="entry name" value="Thiolase_N"/>
</dbReference>
<dbReference type="Proteomes" id="UP000215367">
    <property type="component" value="Unassembled WGS sequence"/>
</dbReference>
<dbReference type="Pfam" id="PF00108">
    <property type="entry name" value="Thiolase_N"/>
    <property type="match status" value="1"/>
</dbReference>
<evidence type="ECO:0000313" key="12">
    <source>
        <dbReference type="Proteomes" id="UP000215367"/>
    </source>
</evidence>
<dbReference type="PROSITE" id="PS00737">
    <property type="entry name" value="THIOLASE_2"/>
    <property type="match status" value="1"/>
</dbReference>
<dbReference type="FunFam" id="3.40.47.10:FF:000010">
    <property type="entry name" value="Acetyl-CoA acetyltransferase (Thiolase)"/>
    <property type="match status" value="1"/>
</dbReference>
<dbReference type="GO" id="GO:0042619">
    <property type="term" value="P:poly-hydroxybutyrate biosynthetic process"/>
    <property type="evidence" value="ECO:0007669"/>
    <property type="project" value="UniProtKB-KW"/>
</dbReference>
<evidence type="ECO:0000256" key="3">
    <source>
        <dbReference type="ARBA" id="ARBA00022679"/>
    </source>
</evidence>
<accession>A0A235HB82</accession>
<feature type="active site" description="Proton acceptor" evidence="7">
    <location>
        <position position="373"/>
    </location>
</feature>
<keyword evidence="5 8" id="KW-0012">Acyltransferase</keyword>
<evidence type="ECO:0000256" key="6">
    <source>
        <dbReference type="ARBA" id="ARBA00037924"/>
    </source>
</evidence>
<keyword evidence="4" id="KW-0583">PHB biosynthesis</keyword>
<dbReference type="InterPro" id="IPR020615">
    <property type="entry name" value="Thiolase_acyl_enz_int_AS"/>
</dbReference>
<evidence type="ECO:0000313" key="11">
    <source>
        <dbReference type="EMBL" id="OYD83008.1"/>
    </source>
</evidence>
<dbReference type="AlphaFoldDB" id="A0A235HB82"/>
<dbReference type="SUPFAM" id="SSF53901">
    <property type="entry name" value="Thiolase-like"/>
    <property type="match status" value="2"/>
</dbReference>
<organism evidence="11 12">
    <name type="scientific">Azospirillum brasilense</name>
    <dbReference type="NCBI Taxonomy" id="192"/>
    <lineage>
        <taxon>Bacteria</taxon>
        <taxon>Pseudomonadati</taxon>
        <taxon>Pseudomonadota</taxon>
        <taxon>Alphaproteobacteria</taxon>
        <taxon>Rhodospirillales</taxon>
        <taxon>Azospirillaceae</taxon>
        <taxon>Azospirillum</taxon>
    </lineage>
</organism>
<dbReference type="PANTHER" id="PTHR43853:SF21">
    <property type="entry name" value="STEROID 3-KETOACYL-COA THIOLASE"/>
    <property type="match status" value="1"/>
</dbReference>
<evidence type="ECO:0000259" key="10">
    <source>
        <dbReference type="Pfam" id="PF02803"/>
    </source>
</evidence>
<dbReference type="GO" id="GO:0003985">
    <property type="term" value="F:acetyl-CoA C-acetyltransferase activity"/>
    <property type="evidence" value="ECO:0007669"/>
    <property type="project" value="UniProtKB-EC"/>
</dbReference>
<dbReference type="GO" id="GO:0006635">
    <property type="term" value="P:fatty acid beta-oxidation"/>
    <property type="evidence" value="ECO:0007669"/>
    <property type="project" value="TreeGrafter"/>
</dbReference>
<gene>
    <name evidence="11" type="ORF">CHT98_17875</name>
</gene>
<feature type="active site" description="Proton acceptor" evidence="7">
    <location>
        <position position="343"/>
    </location>
</feature>
<feature type="domain" description="Thiolase N-terminal" evidence="9">
    <location>
        <begin position="13"/>
        <end position="256"/>
    </location>
</feature>
<reference evidence="11 12" key="1">
    <citation type="submission" date="2017-07" db="EMBL/GenBank/DDBJ databases">
        <title>Whole genome sequence of Azospirillum brasilense 2A1, a potential biofertilizer strain.</title>
        <authorList>
            <person name="Fontana C.A."/>
            <person name="Toffoli L.M."/>
            <person name="Salazar S.M."/>
            <person name="Puglisi E."/>
            <person name="Pedraza R."/>
            <person name="Bassi D."/>
            <person name="Cocconcelli P.S."/>
        </authorList>
    </citation>
    <scope>NUCLEOTIDE SEQUENCE [LARGE SCALE GENOMIC DNA]</scope>
    <source>
        <strain evidence="11 12">2A1</strain>
        <plasmid evidence="11">unnamed</plasmid>
    </source>
</reference>
<evidence type="ECO:0000256" key="5">
    <source>
        <dbReference type="ARBA" id="ARBA00023315"/>
    </source>
</evidence>
<dbReference type="GO" id="GO:0005737">
    <property type="term" value="C:cytoplasm"/>
    <property type="evidence" value="ECO:0007669"/>
    <property type="project" value="UniProtKB-ARBA"/>
</dbReference>
<dbReference type="NCBIfam" id="TIGR01930">
    <property type="entry name" value="AcCoA-C-Actrans"/>
    <property type="match status" value="1"/>
</dbReference>
<dbReference type="InterPro" id="IPR016039">
    <property type="entry name" value="Thiolase-like"/>
</dbReference>
<feature type="domain" description="Thiolase C-terminal" evidence="10">
    <location>
        <begin position="265"/>
        <end position="385"/>
    </location>
</feature>
<comment type="pathway">
    <text evidence="6">Metabolic intermediate biosynthesis; (R)-mevalonate biosynthesis; (R)-mevalonate from acetyl-CoA: step 1/3.</text>
</comment>
<proteinExistence type="inferred from homology"/>
<keyword evidence="11" id="KW-0614">Plasmid</keyword>
<evidence type="ECO:0000256" key="7">
    <source>
        <dbReference type="PIRSR" id="PIRSR000429-1"/>
    </source>
</evidence>
<dbReference type="PROSITE" id="PS00098">
    <property type="entry name" value="THIOLASE_1"/>
    <property type="match status" value="1"/>
</dbReference>
<dbReference type="Gene3D" id="3.40.47.10">
    <property type="match status" value="1"/>
</dbReference>
<keyword evidence="3 8" id="KW-0808">Transferase</keyword>
<evidence type="ECO:0000256" key="2">
    <source>
        <dbReference type="ARBA" id="ARBA00010982"/>
    </source>
</evidence>
<comment type="caution">
    <text evidence="11">The sequence shown here is derived from an EMBL/GenBank/DDBJ whole genome shotgun (WGS) entry which is preliminary data.</text>
</comment>
<dbReference type="GO" id="GO:0010124">
    <property type="term" value="P:phenylacetate catabolic process"/>
    <property type="evidence" value="ECO:0007669"/>
    <property type="project" value="TreeGrafter"/>
</dbReference>
<sequence length="387" mass="39563">MNSAPLTTPANPVVIAGYARSPFAFANKGELAKVRPDDLLAHVAAALVERTGVNPQDIEDVVVGCAFPEGEQGMNIARTVSFLAKLPLTAGATTINRYCGSSMQAIHQAAGAIQMGAGEVFLCGGIESMSRVPMMGYNPLPHPGLKDHYPEAYCSMGVTAENVARRYEISRADQEAMAAESHAKAAAAQQAGRLAEEIVAIQTAAGLVERDGCVRPGTSGETLSGLKPAFLADGSVTAGTSSPLTDGASAVLVTTEAYAKANGLPILARIRSVAVAGCAPEVMGLGPVPAAQKALKRAGLSIRDIDVIELNEAFAAQAIACMRDLDIDPAKVNLDGGAIALGHPLGATGARITGKAAALLKREGKQFALATQCIGGGQGIATVLEAV</sequence>
<protein>
    <submittedName>
        <fullName evidence="11">Acetyl-CoA acetyltransferase</fullName>
        <ecNumber evidence="11">2.3.1.9</ecNumber>
    </submittedName>
</protein>
<dbReference type="EMBL" id="NOWT01000017">
    <property type="protein sequence ID" value="OYD83008.1"/>
    <property type="molecule type" value="Genomic_DNA"/>
</dbReference>
<evidence type="ECO:0000256" key="8">
    <source>
        <dbReference type="RuleBase" id="RU003557"/>
    </source>
</evidence>
<dbReference type="PANTHER" id="PTHR43853">
    <property type="entry name" value="3-KETOACYL-COA THIOLASE, PEROXISOMAL"/>
    <property type="match status" value="1"/>
</dbReference>
<geneLocation type="plasmid" evidence="11">
    <name>unnamed</name>
</geneLocation>
<dbReference type="InterPro" id="IPR002155">
    <property type="entry name" value="Thiolase"/>
</dbReference>
<comment type="pathway">
    <text evidence="1">Lipid metabolism.</text>
</comment>
<dbReference type="Pfam" id="PF02803">
    <property type="entry name" value="Thiolase_C"/>
    <property type="match status" value="1"/>
</dbReference>
<dbReference type="InterPro" id="IPR020613">
    <property type="entry name" value="Thiolase_CS"/>
</dbReference>
<dbReference type="PIRSF" id="PIRSF000429">
    <property type="entry name" value="Ac-CoA_Ac_transf"/>
    <property type="match status" value="1"/>
</dbReference>
<name>A0A235HB82_AZOBR</name>